<feature type="chain" id="PRO_5032648041" evidence="1">
    <location>
        <begin position="19"/>
        <end position="93"/>
    </location>
</feature>
<feature type="signal peptide" evidence="1">
    <location>
        <begin position="1"/>
        <end position="18"/>
    </location>
</feature>
<name>A0A857F3A0_9GAMM</name>
<protein>
    <submittedName>
        <fullName evidence="2">Uncharacterized protein</fullName>
    </submittedName>
</protein>
<dbReference type="RefSeq" id="WP_145555048.1">
    <property type="nucleotide sequence ID" value="NZ_CABHYN010000016.1"/>
</dbReference>
<keyword evidence="3" id="KW-1185">Reference proteome</keyword>
<accession>A0A857F3A0</accession>
<reference evidence="3" key="1">
    <citation type="submission" date="2019-09" db="EMBL/GenBank/DDBJ databases">
        <title>Yersinia canariae sp. nov., isolated from a human yersiniosis case.</title>
        <authorList>
            <person name="Nguyen S.V."/>
            <person name="Greig D."/>
            <person name="Hurley D."/>
            <person name="Cao Y."/>
            <person name="McCabe E."/>
            <person name="Mitchell M."/>
            <person name="Jenkins C."/>
            <person name="Fanning S."/>
        </authorList>
    </citation>
    <scope>NUCLEOTIDE SEQUENCE [LARGE SCALE GENOMIC DNA]</scope>
    <source>
        <strain evidence="3">NCTC 14382</strain>
    </source>
</reference>
<dbReference type="AlphaFoldDB" id="A0A857F3A0"/>
<evidence type="ECO:0000313" key="2">
    <source>
        <dbReference type="EMBL" id="QHB33968.1"/>
    </source>
</evidence>
<dbReference type="KEGG" id="yca:F0T03_18600"/>
<sequence>MKLLIIGSIVLFLNLAHAGPTIIPMDNGRASVLVGENEKMTKNINLCEDNRLKTRYKPCKYNVNDYRITKNSEVGCAYKTNRKNSSTNGELCN</sequence>
<gene>
    <name evidence="2" type="ORF">F0T03_18600</name>
</gene>
<organism evidence="2 3">
    <name type="scientific">Yersinia canariae</name>
    <dbReference type="NCBI Taxonomy" id="2607663"/>
    <lineage>
        <taxon>Bacteria</taxon>
        <taxon>Pseudomonadati</taxon>
        <taxon>Pseudomonadota</taxon>
        <taxon>Gammaproteobacteria</taxon>
        <taxon>Enterobacterales</taxon>
        <taxon>Yersiniaceae</taxon>
        <taxon>Yersinia</taxon>
    </lineage>
</organism>
<proteinExistence type="predicted"/>
<evidence type="ECO:0000313" key="3">
    <source>
        <dbReference type="Proteomes" id="UP000464402"/>
    </source>
</evidence>
<evidence type="ECO:0000256" key="1">
    <source>
        <dbReference type="SAM" id="SignalP"/>
    </source>
</evidence>
<keyword evidence="1" id="KW-0732">Signal</keyword>
<dbReference type="EMBL" id="CP043727">
    <property type="protein sequence ID" value="QHB33968.1"/>
    <property type="molecule type" value="Genomic_DNA"/>
</dbReference>
<dbReference type="Proteomes" id="UP000464402">
    <property type="component" value="Chromosome"/>
</dbReference>